<keyword evidence="2" id="KW-1185">Reference proteome</keyword>
<evidence type="ECO:0000313" key="1">
    <source>
        <dbReference type="EMBL" id="MBE1508363.1"/>
    </source>
</evidence>
<accession>A0ABR9IYR7</accession>
<comment type="caution">
    <text evidence="1">The sequence shown here is derived from an EMBL/GenBank/DDBJ whole genome shotgun (WGS) entry which is preliminary data.</text>
</comment>
<gene>
    <name evidence="1" type="ORF">H4W29_005608</name>
</gene>
<reference evidence="1 2" key="1">
    <citation type="submission" date="2020-10" db="EMBL/GenBank/DDBJ databases">
        <title>Sequencing the genomes of 1000 actinobacteria strains.</title>
        <authorList>
            <person name="Klenk H.-P."/>
        </authorList>
    </citation>
    <scope>NUCLEOTIDE SEQUENCE [LARGE SCALE GENOMIC DNA]</scope>
    <source>
        <strain evidence="1 2">DSM 7307</strain>
    </source>
</reference>
<evidence type="ECO:0008006" key="3">
    <source>
        <dbReference type="Google" id="ProtNLM"/>
    </source>
</evidence>
<organism evidence="1 2">
    <name type="scientific">Rhizobium viscosum</name>
    <name type="common">Arthrobacter viscosus</name>
    <dbReference type="NCBI Taxonomy" id="1673"/>
    <lineage>
        <taxon>Bacteria</taxon>
        <taxon>Pseudomonadati</taxon>
        <taxon>Pseudomonadota</taxon>
        <taxon>Alphaproteobacteria</taxon>
        <taxon>Hyphomicrobiales</taxon>
        <taxon>Rhizobiaceae</taxon>
        <taxon>Rhizobium/Agrobacterium group</taxon>
        <taxon>Rhizobium</taxon>
    </lineage>
</organism>
<dbReference type="Proteomes" id="UP000620262">
    <property type="component" value="Unassembled WGS sequence"/>
</dbReference>
<protein>
    <recommendedName>
        <fullName evidence="3">GNAT family N-acetyltransferase</fullName>
    </recommendedName>
</protein>
<proteinExistence type="predicted"/>
<evidence type="ECO:0000313" key="2">
    <source>
        <dbReference type="Proteomes" id="UP000620262"/>
    </source>
</evidence>
<dbReference type="EMBL" id="JADBEC010000002">
    <property type="protein sequence ID" value="MBE1508363.1"/>
    <property type="molecule type" value="Genomic_DNA"/>
</dbReference>
<sequence length="208" mass="23184">MISYPAFLIDKRSGQTVDAELVEGISESDLRSVETDWRPVVEARLRELMAQGADRSAWPESSHWDWRRKVDRVRGYLAFRTMALVCEGQLQGLMMLAMAGHTCRIAEQARKDLVYVDYLESAPWNLKSIVAQPRFGGVGTMMIRAAIQVSREQDLQGRIGLHSLPAAESFYSNACGMTDLGHDGTYQGLKYFEMTAAQADAFSISPGT</sequence>
<dbReference type="RefSeq" id="WP_192731972.1">
    <property type="nucleotide sequence ID" value="NZ_BAAAVL010000010.1"/>
</dbReference>
<name>A0ABR9IYR7_RHIVS</name>